<evidence type="ECO:0000256" key="2">
    <source>
        <dbReference type="ARBA" id="ARBA00004721"/>
    </source>
</evidence>
<accession>A0A6B7LGZ7</accession>
<dbReference type="PANTHER" id="PTHR31225">
    <property type="entry name" value="OS04G0344100 PROTEIN-RELATED"/>
    <property type="match status" value="1"/>
</dbReference>
<dbReference type="InterPro" id="IPR001906">
    <property type="entry name" value="Terpene_synth_N"/>
</dbReference>
<dbReference type="Gene3D" id="1.10.600.10">
    <property type="entry name" value="Farnesyl Diphosphate Synthase"/>
    <property type="match status" value="1"/>
</dbReference>
<name>A0A6B7LGZ7_9LAMI</name>
<gene>
    <name evidence="9" type="primary">TPS3</name>
</gene>
<proteinExistence type="evidence at transcript level"/>
<dbReference type="AlphaFoldDB" id="A0A6B7LGZ7"/>
<dbReference type="FunFam" id="1.50.10.130:FF:000001">
    <property type="entry name" value="Isoprene synthase, chloroplastic"/>
    <property type="match status" value="1"/>
</dbReference>
<dbReference type="SFLD" id="SFLDG01019">
    <property type="entry name" value="Terpene_Cyclase_Like_1_C_Termi"/>
    <property type="match status" value="1"/>
</dbReference>
<dbReference type="InterPro" id="IPR008930">
    <property type="entry name" value="Terpenoid_cyclase/PrenylTrfase"/>
</dbReference>
<feature type="domain" description="Terpene synthase metal-binding" evidence="8">
    <location>
        <begin position="301"/>
        <end position="538"/>
    </location>
</feature>
<comment type="similarity">
    <text evidence="3">Belongs to the terpene synthase family.</text>
</comment>
<comment type="pathway">
    <text evidence="2">Secondary metabolite biosynthesis; terpenoid biosynthesis.</text>
</comment>
<evidence type="ECO:0000259" key="7">
    <source>
        <dbReference type="Pfam" id="PF01397"/>
    </source>
</evidence>
<dbReference type="SUPFAM" id="SSF48239">
    <property type="entry name" value="Terpenoid cyclases/Protein prenyltransferases"/>
    <property type="match status" value="1"/>
</dbReference>
<dbReference type="InterPro" id="IPR036965">
    <property type="entry name" value="Terpene_synth_N_sf"/>
</dbReference>
<evidence type="ECO:0000256" key="6">
    <source>
        <dbReference type="ARBA" id="ARBA00023239"/>
    </source>
</evidence>
<dbReference type="InterPro" id="IPR050148">
    <property type="entry name" value="Terpene_synthase-like"/>
</dbReference>
<comment type="cofactor">
    <cofactor evidence="1">
        <name>Mg(2+)</name>
        <dbReference type="ChEBI" id="CHEBI:18420"/>
    </cofactor>
</comment>
<evidence type="ECO:0000256" key="1">
    <source>
        <dbReference type="ARBA" id="ARBA00001946"/>
    </source>
</evidence>
<dbReference type="Pfam" id="PF03936">
    <property type="entry name" value="Terpene_synth_C"/>
    <property type="match status" value="1"/>
</dbReference>
<dbReference type="PANTHER" id="PTHR31225:SF253">
    <property type="entry name" value="SESQUITERPENE SYNTHASE 31"/>
    <property type="match status" value="1"/>
</dbReference>
<dbReference type="GO" id="GO:0000287">
    <property type="term" value="F:magnesium ion binding"/>
    <property type="evidence" value="ECO:0007669"/>
    <property type="project" value="InterPro"/>
</dbReference>
<dbReference type="InterPro" id="IPR005630">
    <property type="entry name" value="Terpene_synthase_metal-bd"/>
</dbReference>
<dbReference type="InterPro" id="IPR034741">
    <property type="entry name" value="Terpene_cyclase-like_1_C"/>
</dbReference>
<sequence>MSSLSIPFSSAICTSSIPKISTGHHRRTARMPAHDTSRLVFRPSAVMVEGSPMTTSSNGKEVQRLITTFKPSMWKDIFSTFSFDNQVQEKYLKEIEELKKEVRSTLMSATHRKLFDLIDNLERMGIAYHFETEIEDKLKQAHASLEEEDDYDLFTTALRFRLLRQHRYHVSCDPFAKFVDQDNKLKESLSSDIEGLLSLFEASHLRIHNEDVLDEAIVFTTHHLNRMMPQLESPLKEEVKHALRYPLHKCLGILSLRFHIDRYENDKSRDEVVLRLGQVNFNYMQNIYMNELYEITTWWNKLQMTSKVPYFRDRLVECYMWGLAYHFEPEYAPVRVLITKYYMTATTVDDTYDNYATLEEIELFTQAIDRWSEDEIDQLPDEYLKIVYKGLMNFTEEFRRDAEERGKGYVIPYFIEEMKRATQGYANEQRWIMKREMPSFEEYMVNSRVTSLMYVTYVAVVAVIESATKETVDWALSDSDIFVYTNDIGRLIDDLATHRRERKDGTMLTSMDYYMNEYGGTMEEGEAAFRKLMEEKWKLMNAAWVDTINGKESKEIVVQVLDLARICGTLYGDEEDGFTYPEKNFAPLVAALLMNPIHI</sequence>
<dbReference type="Gene3D" id="1.50.10.130">
    <property type="entry name" value="Terpene synthase, N-terminal domain"/>
    <property type="match status" value="1"/>
</dbReference>
<dbReference type="GO" id="GO:0016102">
    <property type="term" value="P:diterpenoid biosynthetic process"/>
    <property type="evidence" value="ECO:0007669"/>
    <property type="project" value="InterPro"/>
</dbReference>
<dbReference type="EMBL" id="MK035062">
    <property type="protein sequence ID" value="QEY10187.1"/>
    <property type="molecule type" value="mRNA"/>
</dbReference>
<dbReference type="GO" id="GO:0010333">
    <property type="term" value="F:terpene synthase activity"/>
    <property type="evidence" value="ECO:0007669"/>
    <property type="project" value="InterPro"/>
</dbReference>
<keyword evidence="4" id="KW-0479">Metal-binding</keyword>
<keyword evidence="6" id="KW-0456">Lyase</keyword>
<evidence type="ECO:0000313" key="9">
    <source>
        <dbReference type="EMBL" id="QEY10187.1"/>
    </source>
</evidence>
<evidence type="ECO:0000256" key="3">
    <source>
        <dbReference type="ARBA" id="ARBA00006333"/>
    </source>
</evidence>
<reference evidence="9" key="1">
    <citation type="submission" date="2018-10" db="EMBL/GenBank/DDBJ databases">
        <authorList>
            <person name="Cui G."/>
            <person name="Zhang H."/>
            <person name="Huang L."/>
        </authorList>
    </citation>
    <scope>NUCLEOTIDE SEQUENCE</scope>
    <source>
        <tissue evidence="9">Root</tissue>
    </source>
</reference>
<dbReference type="Pfam" id="PF01397">
    <property type="entry name" value="Terpene_synth"/>
    <property type="match status" value="1"/>
</dbReference>
<dbReference type="SFLD" id="SFLDS00005">
    <property type="entry name" value="Isoprenoid_Synthase_Type_I"/>
    <property type="match status" value="1"/>
</dbReference>
<evidence type="ECO:0000256" key="4">
    <source>
        <dbReference type="ARBA" id="ARBA00022723"/>
    </source>
</evidence>
<dbReference type="SUPFAM" id="SSF48576">
    <property type="entry name" value="Terpenoid synthases"/>
    <property type="match status" value="1"/>
</dbReference>
<evidence type="ECO:0000256" key="5">
    <source>
        <dbReference type="ARBA" id="ARBA00022842"/>
    </source>
</evidence>
<organism evidence="9">
    <name type="scientific">Scutellaria barbata</name>
    <dbReference type="NCBI Taxonomy" id="396367"/>
    <lineage>
        <taxon>Eukaryota</taxon>
        <taxon>Viridiplantae</taxon>
        <taxon>Streptophyta</taxon>
        <taxon>Embryophyta</taxon>
        <taxon>Tracheophyta</taxon>
        <taxon>Spermatophyta</taxon>
        <taxon>Magnoliopsida</taxon>
        <taxon>eudicotyledons</taxon>
        <taxon>Gunneridae</taxon>
        <taxon>Pentapetalae</taxon>
        <taxon>asterids</taxon>
        <taxon>lamiids</taxon>
        <taxon>Lamiales</taxon>
        <taxon>Lamiaceae</taxon>
        <taxon>Scutellarioideae</taxon>
        <taxon>Scutellaria</taxon>
    </lineage>
</organism>
<keyword evidence="5" id="KW-0460">Magnesium</keyword>
<protein>
    <submittedName>
        <fullName evidence="9">Terpene synthase 3</fullName>
    </submittedName>
</protein>
<evidence type="ECO:0000259" key="8">
    <source>
        <dbReference type="Pfam" id="PF03936"/>
    </source>
</evidence>
<dbReference type="CDD" id="cd00684">
    <property type="entry name" value="Terpene_cyclase_plant_C1"/>
    <property type="match status" value="1"/>
</dbReference>
<dbReference type="InterPro" id="IPR008949">
    <property type="entry name" value="Isoprenoid_synthase_dom_sf"/>
</dbReference>
<feature type="domain" description="Terpene synthase N-terminal" evidence="7">
    <location>
        <begin position="74"/>
        <end position="243"/>
    </location>
</feature>
<dbReference type="InterPro" id="IPR044814">
    <property type="entry name" value="Terpene_cyclase_plant_C1"/>
</dbReference>